<evidence type="ECO:0000256" key="2">
    <source>
        <dbReference type="ARBA" id="ARBA00004401"/>
    </source>
</evidence>
<gene>
    <name evidence="12" type="ORF">A5880_001086</name>
    <name evidence="13" type="ORF">A5880_002348</name>
</gene>
<dbReference type="PRINTS" id="PR00727">
    <property type="entry name" value="LEADERPTASE"/>
</dbReference>
<dbReference type="InterPro" id="IPR019758">
    <property type="entry name" value="Pept_S26A_signal_pept_1_CS"/>
</dbReference>
<evidence type="ECO:0000259" key="11">
    <source>
        <dbReference type="Pfam" id="PF10502"/>
    </source>
</evidence>
<dbReference type="GO" id="GO:0005886">
    <property type="term" value="C:plasma membrane"/>
    <property type="evidence" value="ECO:0007669"/>
    <property type="project" value="UniProtKB-SubCell"/>
</dbReference>
<dbReference type="EC" id="3.4.21.89" evidence="4 8"/>
<dbReference type="PROSITE" id="PS00761">
    <property type="entry name" value="SPASE_I_3"/>
    <property type="match status" value="1"/>
</dbReference>
<evidence type="ECO:0000256" key="3">
    <source>
        <dbReference type="ARBA" id="ARBA00009370"/>
    </source>
</evidence>
<organism evidence="13">
    <name type="scientific">Candidatus Enterococcus mansonii</name>
    <dbReference type="NCBI Taxonomy" id="1834181"/>
    <lineage>
        <taxon>Bacteria</taxon>
        <taxon>Bacillati</taxon>
        <taxon>Bacillota</taxon>
        <taxon>Bacilli</taxon>
        <taxon>Lactobacillales</taxon>
        <taxon>Enterococcaceae</taxon>
        <taxon>Enterococcus</taxon>
    </lineage>
</organism>
<dbReference type="PROSITE" id="PS00501">
    <property type="entry name" value="SPASE_I_1"/>
    <property type="match status" value="1"/>
</dbReference>
<evidence type="ECO:0000256" key="7">
    <source>
        <dbReference type="PIRSR" id="PIRSR600223-1"/>
    </source>
</evidence>
<dbReference type="CDD" id="cd06530">
    <property type="entry name" value="S26_SPase_I"/>
    <property type="match status" value="1"/>
</dbReference>
<feature type="domain" description="Peptidase S26" evidence="11">
    <location>
        <begin position="52"/>
        <end position="215"/>
    </location>
</feature>
<dbReference type="GO" id="GO:0009003">
    <property type="term" value="F:signal peptidase activity"/>
    <property type="evidence" value="ECO:0007669"/>
    <property type="project" value="UniProtKB-EC"/>
</dbReference>
<dbReference type="Gene3D" id="2.10.109.10">
    <property type="entry name" value="Umud Fragment, subunit A"/>
    <property type="match status" value="1"/>
</dbReference>
<protein>
    <recommendedName>
        <fullName evidence="4 8">Signal peptidase I</fullName>
        <ecNumber evidence="4 8">3.4.21.89</ecNumber>
    </recommendedName>
</protein>
<keyword evidence="8" id="KW-0812">Transmembrane</keyword>
<dbReference type="EMBL" id="NGLE01000003">
    <property type="protein sequence ID" value="OTO08078.1"/>
    <property type="molecule type" value="Genomic_DNA"/>
</dbReference>
<evidence type="ECO:0000313" key="12">
    <source>
        <dbReference type="EMBL" id="MEI5993539.1"/>
    </source>
</evidence>
<dbReference type="STRING" id="1834181.A5880_002348"/>
<reference evidence="12 14" key="2">
    <citation type="submission" date="2018-07" db="EMBL/GenBank/DDBJ databases">
        <title>The Genome Sequence of Enterococcus sp. DIV0659b.</title>
        <authorList>
            <consortium name="The Broad Institute Genomics Platform"/>
            <consortium name="The Broad Institute Genomic Center for Infectious Diseases"/>
            <person name="Earl A."/>
            <person name="Manson A."/>
            <person name="Schwartman J."/>
            <person name="Gilmore M."/>
            <person name="Abouelleil A."/>
            <person name="Cao P."/>
            <person name="Chapman S."/>
            <person name="Cusick C."/>
            <person name="Shea T."/>
            <person name="Young S."/>
            <person name="Neafsey D."/>
            <person name="Nusbaum C."/>
            <person name="Birren B."/>
        </authorList>
    </citation>
    <scope>NUCLEOTIDE SEQUENCE [LARGE SCALE GENOMIC DNA]</scope>
    <source>
        <strain evidence="12 14">4G2_DIV0659</strain>
    </source>
</reference>
<dbReference type="AlphaFoldDB" id="A0A242CD81"/>
<proteinExistence type="inferred from homology"/>
<keyword evidence="8" id="KW-1133">Transmembrane helix</keyword>
<evidence type="ECO:0000256" key="9">
    <source>
        <dbReference type="RuleBase" id="RU362042"/>
    </source>
</evidence>
<evidence type="ECO:0000256" key="1">
    <source>
        <dbReference type="ARBA" id="ARBA00000677"/>
    </source>
</evidence>
<keyword evidence="6 8" id="KW-0378">Hydrolase</keyword>
<feature type="transmembrane region" description="Helical" evidence="8">
    <location>
        <begin position="46"/>
        <end position="66"/>
    </location>
</feature>
<evidence type="ECO:0000256" key="4">
    <source>
        <dbReference type="ARBA" id="ARBA00013208"/>
    </source>
</evidence>
<dbReference type="InterPro" id="IPR036286">
    <property type="entry name" value="LexA/Signal_pep-like_sf"/>
</dbReference>
<evidence type="ECO:0000313" key="14">
    <source>
        <dbReference type="Proteomes" id="UP000195139"/>
    </source>
</evidence>
<dbReference type="InterPro" id="IPR000223">
    <property type="entry name" value="Pept_S26A_signal_pept_1"/>
</dbReference>
<comment type="catalytic activity">
    <reaction evidence="1 8">
        <text>Cleavage of hydrophobic, N-terminal signal or leader sequences from secreted and periplasmic proteins.</text>
        <dbReference type="EC" id="3.4.21.89"/>
    </reaction>
</comment>
<dbReference type="Pfam" id="PF10502">
    <property type="entry name" value="Peptidase_S26"/>
    <property type="match status" value="1"/>
</dbReference>
<comment type="subcellular location">
    <subcellularLocation>
        <location evidence="2">Cell membrane</location>
        <topology evidence="2">Single-pass type II membrane protein</topology>
    </subcellularLocation>
    <subcellularLocation>
        <location evidence="9">Membrane</location>
        <topology evidence="9">Single-pass type II membrane protein</topology>
    </subcellularLocation>
</comment>
<feature type="active site" evidence="7">
    <location>
        <position position="75"/>
    </location>
</feature>
<dbReference type="InterPro" id="IPR019756">
    <property type="entry name" value="Pept_S26A_signal_pept_1_Ser-AS"/>
</dbReference>
<name>A0A242CD81_9ENTE</name>
<evidence type="ECO:0000256" key="5">
    <source>
        <dbReference type="ARBA" id="ARBA00022670"/>
    </source>
</evidence>
<comment type="caution">
    <text evidence="13">The sequence shown here is derived from an EMBL/GenBank/DDBJ whole genome shotgun (WGS) entry which is preliminary data.</text>
</comment>
<dbReference type="GO" id="GO:0006465">
    <property type="term" value="P:signal peptide processing"/>
    <property type="evidence" value="ECO:0007669"/>
    <property type="project" value="InterPro"/>
</dbReference>
<dbReference type="NCBIfam" id="TIGR02227">
    <property type="entry name" value="sigpep_I_bact"/>
    <property type="match status" value="1"/>
</dbReference>
<keyword evidence="14" id="KW-1185">Reference proteome</keyword>
<evidence type="ECO:0000256" key="8">
    <source>
        <dbReference type="RuleBase" id="RU003993"/>
    </source>
</evidence>
<reference evidence="13" key="1">
    <citation type="submission" date="2017-05" db="EMBL/GenBank/DDBJ databases">
        <title>The Genome Sequence of Enterococcus sp. 4G2_DIV0659.</title>
        <authorList>
            <consortium name="The Broad Institute Genomics Platform"/>
            <consortium name="The Broad Institute Genomic Center for Infectious Diseases"/>
            <person name="Earl A."/>
            <person name="Manson A."/>
            <person name="Schwartman J."/>
            <person name="Gilmore M."/>
            <person name="Abouelleil A."/>
            <person name="Cao P."/>
            <person name="Chapman S."/>
            <person name="Cusick C."/>
            <person name="Shea T."/>
            <person name="Young S."/>
            <person name="Neafsey D."/>
            <person name="Nusbaum C."/>
            <person name="Birren B."/>
        </authorList>
    </citation>
    <scope>NUCLEOTIDE SEQUENCE [LARGE SCALE GENOMIC DNA]</scope>
    <source>
        <strain evidence="13">4G2_DIV0659</strain>
    </source>
</reference>
<dbReference type="PANTHER" id="PTHR43390:SF1">
    <property type="entry name" value="CHLOROPLAST PROCESSING PEPTIDASE"/>
    <property type="match status" value="1"/>
</dbReference>
<evidence type="ECO:0000313" key="13">
    <source>
        <dbReference type="EMBL" id="OTO08078.1"/>
    </source>
</evidence>
<evidence type="ECO:0000256" key="6">
    <source>
        <dbReference type="ARBA" id="ARBA00022801"/>
    </source>
</evidence>
<dbReference type="EMBL" id="NGLE02000001">
    <property type="protein sequence ID" value="MEI5993539.1"/>
    <property type="molecule type" value="Genomic_DNA"/>
</dbReference>
<comment type="similarity">
    <text evidence="3 9">Belongs to the peptidase S26 family.</text>
</comment>
<feature type="active site" evidence="7">
    <location>
        <position position="114"/>
    </location>
</feature>
<dbReference type="Proteomes" id="UP000195139">
    <property type="component" value="Unassembled WGS sequence"/>
</dbReference>
<dbReference type="PANTHER" id="PTHR43390">
    <property type="entry name" value="SIGNAL PEPTIDASE I"/>
    <property type="match status" value="1"/>
</dbReference>
<feature type="region of interest" description="Disordered" evidence="10">
    <location>
        <begin position="1"/>
        <end position="30"/>
    </location>
</feature>
<dbReference type="GO" id="GO:0004252">
    <property type="term" value="F:serine-type endopeptidase activity"/>
    <property type="evidence" value="ECO:0007669"/>
    <property type="project" value="InterPro"/>
</dbReference>
<dbReference type="InterPro" id="IPR019533">
    <property type="entry name" value="Peptidase_S26"/>
</dbReference>
<keyword evidence="5 8" id="KW-0645">Protease</keyword>
<accession>A0A242CD81</accession>
<evidence type="ECO:0000256" key="10">
    <source>
        <dbReference type="SAM" id="MobiDB-lite"/>
    </source>
</evidence>
<feature type="compositionally biased region" description="Basic residues" evidence="10">
    <location>
        <begin position="7"/>
        <end position="19"/>
    </location>
</feature>
<dbReference type="InterPro" id="IPR019757">
    <property type="entry name" value="Pept_S26A_signal_pept_1_Lys-AS"/>
</dbReference>
<dbReference type="PROSITE" id="PS00760">
    <property type="entry name" value="SPASE_I_2"/>
    <property type="match status" value="1"/>
</dbReference>
<sequence length="224" mass="25972">MLTNNQRKFRKKMKSKHSHGVPLKKERRRSVKKVKKKTYIRGIHNYFLNGLYVFFVIAALFFLIAFKSHQVDGHSMDPALADKDRIIIKKKSLPARYDLVTFEPKNKPNASYVKRVIGMPGDTLWIEGNSLYINQQIESKKTEKIKDKMPAHDLPDSTIKITVSKEVYDQAKGLKKIPEKKYFVLGDNRKHSSDSRSFGFVTQEQLEGVVTFRYFPLNKIGSIH</sequence>
<dbReference type="SUPFAM" id="SSF51306">
    <property type="entry name" value="LexA/Signal peptidase"/>
    <property type="match status" value="1"/>
</dbReference>
<keyword evidence="8" id="KW-0472">Membrane</keyword>
<dbReference type="RefSeq" id="WP_179190462.1">
    <property type="nucleotide sequence ID" value="NZ_NGLE02000001.1"/>
</dbReference>